<organism evidence="11 12">
    <name type="scientific">Psittacicella melopsittaci</name>
    <dbReference type="NCBI Taxonomy" id="2028576"/>
    <lineage>
        <taxon>Bacteria</taxon>
        <taxon>Pseudomonadati</taxon>
        <taxon>Pseudomonadota</taxon>
        <taxon>Gammaproteobacteria</taxon>
        <taxon>Pasteurellales</taxon>
        <taxon>Psittacicellaceae</taxon>
        <taxon>Psittacicella</taxon>
    </lineage>
</organism>
<dbReference type="InterPro" id="IPR005886">
    <property type="entry name" value="UDP_G4E"/>
</dbReference>
<dbReference type="PANTHER" id="PTHR43725:SF47">
    <property type="entry name" value="UDP-GLUCOSE 4-EPIMERASE"/>
    <property type="match status" value="1"/>
</dbReference>
<dbReference type="AlphaFoldDB" id="A0A3A1Y566"/>
<keyword evidence="8 9" id="KW-0413">Isomerase</keyword>
<evidence type="ECO:0000256" key="6">
    <source>
        <dbReference type="ARBA" id="ARBA00018569"/>
    </source>
</evidence>
<dbReference type="OrthoDB" id="9803010at2"/>
<dbReference type="EMBL" id="NRJH01000030">
    <property type="protein sequence ID" value="RIY32725.1"/>
    <property type="molecule type" value="Genomic_DNA"/>
</dbReference>
<dbReference type="GO" id="GO:0005829">
    <property type="term" value="C:cytosol"/>
    <property type="evidence" value="ECO:0007669"/>
    <property type="project" value="TreeGrafter"/>
</dbReference>
<dbReference type="PRINTS" id="PR01713">
    <property type="entry name" value="NUCEPIMERASE"/>
</dbReference>
<keyword evidence="7 9" id="KW-0520">NAD</keyword>
<dbReference type="UniPathway" id="UPA00214"/>
<dbReference type="EC" id="5.1.3.2" evidence="5 9"/>
<dbReference type="GO" id="GO:0006012">
    <property type="term" value="P:galactose metabolic process"/>
    <property type="evidence" value="ECO:0007669"/>
    <property type="project" value="UniProtKB-UniPathway"/>
</dbReference>
<evidence type="ECO:0000256" key="4">
    <source>
        <dbReference type="ARBA" id="ARBA00007637"/>
    </source>
</evidence>
<name>A0A3A1Y566_9GAMM</name>
<keyword evidence="9" id="KW-0119">Carbohydrate metabolism</keyword>
<evidence type="ECO:0000256" key="5">
    <source>
        <dbReference type="ARBA" id="ARBA00013189"/>
    </source>
</evidence>
<dbReference type="NCBIfam" id="TIGR01179">
    <property type="entry name" value="galE"/>
    <property type="match status" value="1"/>
</dbReference>
<dbReference type="SUPFAM" id="SSF51735">
    <property type="entry name" value="NAD(P)-binding Rossmann-fold domains"/>
    <property type="match status" value="1"/>
</dbReference>
<evidence type="ECO:0000259" key="10">
    <source>
        <dbReference type="Pfam" id="PF16363"/>
    </source>
</evidence>
<comment type="pathway">
    <text evidence="3 9">Carbohydrate metabolism; galactose metabolism.</text>
</comment>
<comment type="catalytic activity">
    <reaction evidence="1 9">
        <text>UDP-alpha-D-glucose = UDP-alpha-D-galactose</text>
        <dbReference type="Rhea" id="RHEA:22168"/>
        <dbReference type="ChEBI" id="CHEBI:58885"/>
        <dbReference type="ChEBI" id="CHEBI:66914"/>
        <dbReference type="EC" id="5.1.3.2"/>
    </reaction>
</comment>
<proteinExistence type="inferred from homology"/>
<dbReference type="CDD" id="cd05247">
    <property type="entry name" value="UDP_G4E_1_SDR_e"/>
    <property type="match status" value="1"/>
</dbReference>
<evidence type="ECO:0000256" key="1">
    <source>
        <dbReference type="ARBA" id="ARBA00000083"/>
    </source>
</evidence>
<comment type="cofactor">
    <cofactor evidence="2 9">
        <name>NAD(+)</name>
        <dbReference type="ChEBI" id="CHEBI:57540"/>
    </cofactor>
</comment>
<evidence type="ECO:0000256" key="9">
    <source>
        <dbReference type="RuleBase" id="RU366046"/>
    </source>
</evidence>
<evidence type="ECO:0000256" key="3">
    <source>
        <dbReference type="ARBA" id="ARBA00004947"/>
    </source>
</evidence>
<keyword evidence="12" id="KW-1185">Reference proteome</keyword>
<dbReference type="Gene3D" id="3.90.25.10">
    <property type="entry name" value="UDP-galactose 4-epimerase, domain 1"/>
    <property type="match status" value="1"/>
</dbReference>
<evidence type="ECO:0000256" key="8">
    <source>
        <dbReference type="ARBA" id="ARBA00023235"/>
    </source>
</evidence>
<comment type="subunit">
    <text evidence="9">Homodimer.</text>
</comment>
<dbReference type="Pfam" id="PF16363">
    <property type="entry name" value="GDP_Man_Dehyd"/>
    <property type="match status" value="1"/>
</dbReference>
<comment type="caution">
    <text evidence="11">The sequence shown here is derived from an EMBL/GenBank/DDBJ whole genome shotgun (WGS) entry which is preliminary data.</text>
</comment>
<accession>A0A3A1Y566</accession>
<reference evidence="11 12" key="1">
    <citation type="submission" date="2017-08" db="EMBL/GenBank/DDBJ databases">
        <title>Reclassification of Bisgaard taxon 37 and 44.</title>
        <authorList>
            <person name="Christensen H."/>
        </authorList>
    </citation>
    <scope>NUCLEOTIDE SEQUENCE [LARGE SCALE GENOMIC DNA]</scope>
    <source>
        <strain evidence="11 12">B96_4</strain>
    </source>
</reference>
<feature type="domain" description="NAD(P)-binding" evidence="10">
    <location>
        <begin position="6"/>
        <end position="329"/>
    </location>
</feature>
<evidence type="ECO:0000256" key="2">
    <source>
        <dbReference type="ARBA" id="ARBA00001911"/>
    </source>
</evidence>
<comment type="similarity">
    <text evidence="4 9">Belongs to the NAD(P)-dependent epimerase/dehydratase family.</text>
</comment>
<dbReference type="RefSeq" id="WP_119496923.1">
    <property type="nucleotide sequence ID" value="NZ_NRJH01000030.1"/>
</dbReference>
<protein>
    <recommendedName>
        <fullName evidence="6 9">UDP-glucose 4-epimerase</fullName>
        <ecNumber evidence="5 9">5.1.3.2</ecNumber>
    </recommendedName>
</protein>
<dbReference type="Gene3D" id="3.40.50.720">
    <property type="entry name" value="NAD(P)-binding Rossmann-like Domain"/>
    <property type="match status" value="1"/>
</dbReference>
<evidence type="ECO:0000256" key="7">
    <source>
        <dbReference type="ARBA" id="ARBA00023027"/>
    </source>
</evidence>
<sequence length="342" mass="38422">MQKTILVTGGLGYIGSHTSVTLAQLGYKVIIFDNLYNAKLTFSKNIRSILSEQENANLHIVVGDVTKAWDLEQVFEQYQIDQVIHFAALKAVGESVAFPLKYYQNNVGGLQVLLACMEKYQVHDLIFSSTATVYGNNPIPCREDALISRAANPYGQSKITCEYMLEDAVNSSKLRAIRLRYFNPVGAHPSGKIGEEYARPFNIFPALYDVYLGKQEQLTIFGTDYPTADGTAERDYIHIMDLVHGHIKALHYLDNHPEENNQVFNLGTGHPYSVKQVVEAFITQSDRPIKVVYGPRRPGDLPTSYAATDKSEQVLGFKAQYGLEQMCRDAFAYLKYKLAQQD</sequence>
<dbReference type="Proteomes" id="UP000266258">
    <property type="component" value="Unassembled WGS sequence"/>
</dbReference>
<dbReference type="InterPro" id="IPR036291">
    <property type="entry name" value="NAD(P)-bd_dom_sf"/>
</dbReference>
<dbReference type="PANTHER" id="PTHR43725">
    <property type="entry name" value="UDP-GLUCOSE 4-EPIMERASE"/>
    <property type="match status" value="1"/>
</dbReference>
<gene>
    <name evidence="11" type="primary">galE</name>
    <name evidence="11" type="ORF">CJP74_03730</name>
</gene>
<evidence type="ECO:0000313" key="11">
    <source>
        <dbReference type="EMBL" id="RIY32725.1"/>
    </source>
</evidence>
<evidence type="ECO:0000313" key="12">
    <source>
        <dbReference type="Proteomes" id="UP000266258"/>
    </source>
</evidence>
<dbReference type="GO" id="GO:0003978">
    <property type="term" value="F:UDP-glucose 4-epimerase activity"/>
    <property type="evidence" value="ECO:0007669"/>
    <property type="project" value="UniProtKB-UniRule"/>
</dbReference>
<dbReference type="InterPro" id="IPR016040">
    <property type="entry name" value="NAD(P)-bd_dom"/>
</dbReference>